<dbReference type="InterPro" id="IPR015943">
    <property type="entry name" value="WD40/YVTN_repeat-like_dom_sf"/>
</dbReference>
<dbReference type="PROSITE" id="PS00678">
    <property type="entry name" value="WD_REPEATS_1"/>
    <property type="match status" value="1"/>
</dbReference>
<dbReference type="PROSITE" id="PS50294">
    <property type="entry name" value="WD_REPEATS_REGION"/>
    <property type="match status" value="2"/>
</dbReference>
<dbReference type="InterPro" id="IPR020472">
    <property type="entry name" value="WD40_PAC1"/>
</dbReference>
<dbReference type="InterPro" id="IPR036322">
    <property type="entry name" value="WD40_repeat_dom_sf"/>
</dbReference>
<dbReference type="Pfam" id="PF00400">
    <property type="entry name" value="WD40"/>
    <property type="match status" value="2"/>
</dbReference>
<name>A0A1Y1YK65_9FUNG</name>
<evidence type="ECO:0000313" key="5">
    <source>
        <dbReference type="EMBL" id="ORX97984.1"/>
    </source>
</evidence>
<dbReference type="GO" id="GO:0016567">
    <property type="term" value="P:protein ubiquitination"/>
    <property type="evidence" value="ECO:0007669"/>
    <property type="project" value="TreeGrafter"/>
</dbReference>
<dbReference type="STRING" id="1314790.A0A1Y1YK65"/>
<dbReference type="SUPFAM" id="SSF50978">
    <property type="entry name" value="WD40 repeat-like"/>
    <property type="match status" value="1"/>
</dbReference>
<reference evidence="5 6" key="1">
    <citation type="submission" date="2016-07" db="EMBL/GenBank/DDBJ databases">
        <title>Pervasive Adenine N6-methylation of Active Genes in Fungi.</title>
        <authorList>
            <consortium name="DOE Joint Genome Institute"/>
            <person name="Mondo S.J."/>
            <person name="Dannebaum R.O."/>
            <person name="Kuo R.C."/>
            <person name="Labutti K."/>
            <person name="Haridas S."/>
            <person name="Kuo A."/>
            <person name="Salamov A."/>
            <person name="Ahrendt S.R."/>
            <person name="Lipzen A."/>
            <person name="Sullivan W."/>
            <person name="Andreopoulos W.B."/>
            <person name="Clum A."/>
            <person name="Lindquist E."/>
            <person name="Daum C."/>
            <person name="Ramamoorthy G.K."/>
            <person name="Gryganskyi A."/>
            <person name="Culley D."/>
            <person name="Magnuson J.K."/>
            <person name="James T.Y."/>
            <person name="O'Malley M.A."/>
            <person name="Stajich J.E."/>
            <person name="Spatafora J.W."/>
            <person name="Visel A."/>
            <person name="Grigoriev I.V."/>
        </authorList>
    </citation>
    <scope>NUCLEOTIDE SEQUENCE [LARGE SCALE GENOMIC DNA]</scope>
    <source>
        <strain evidence="5 6">CBS 931.73</strain>
    </source>
</reference>
<gene>
    <name evidence="5" type="ORF">K493DRAFT_10282</name>
</gene>
<organism evidence="5 6">
    <name type="scientific">Basidiobolus meristosporus CBS 931.73</name>
    <dbReference type="NCBI Taxonomy" id="1314790"/>
    <lineage>
        <taxon>Eukaryota</taxon>
        <taxon>Fungi</taxon>
        <taxon>Fungi incertae sedis</taxon>
        <taxon>Zoopagomycota</taxon>
        <taxon>Entomophthoromycotina</taxon>
        <taxon>Basidiobolomycetes</taxon>
        <taxon>Basidiobolales</taxon>
        <taxon>Basidiobolaceae</taxon>
        <taxon>Basidiobolus</taxon>
    </lineage>
</organism>
<dbReference type="AlphaFoldDB" id="A0A1Y1YK65"/>
<evidence type="ECO:0000256" key="4">
    <source>
        <dbReference type="PROSITE-ProRule" id="PRU00221"/>
    </source>
</evidence>
<dbReference type="Proteomes" id="UP000193498">
    <property type="component" value="Unassembled WGS sequence"/>
</dbReference>
<keyword evidence="2 4" id="KW-0853">WD repeat</keyword>
<protein>
    <submittedName>
        <fullName evidence="5">WD40 repeat-like protein</fullName>
    </submittedName>
</protein>
<dbReference type="InterPro" id="IPR040323">
    <property type="entry name" value="EIPR1"/>
</dbReference>
<proteinExistence type="inferred from homology"/>
<dbReference type="InterPro" id="IPR001680">
    <property type="entry name" value="WD40_rpt"/>
</dbReference>
<keyword evidence="3" id="KW-0677">Repeat</keyword>
<evidence type="ECO:0000256" key="3">
    <source>
        <dbReference type="ARBA" id="ARBA00022737"/>
    </source>
</evidence>
<comment type="similarity">
    <text evidence="1">Belongs to the WD repeat EIPR1 family.</text>
</comment>
<feature type="repeat" description="WD" evidence="4">
    <location>
        <begin position="116"/>
        <end position="158"/>
    </location>
</feature>
<dbReference type="Gene3D" id="2.130.10.10">
    <property type="entry name" value="YVTN repeat-like/Quinoprotein amine dehydrogenase"/>
    <property type="match status" value="1"/>
</dbReference>
<evidence type="ECO:0000256" key="1">
    <source>
        <dbReference type="ARBA" id="ARBA00005672"/>
    </source>
</evidence>
<evidence type="ECO:0000313" key="6">
    <source>
        <dbReference type="Proteomes" id="UP000193498"/>
    </source>
</evidence>
<feature type="repeat" description="WD" evidence="4">
    <location>
        <begin position="72"/>
        <end position="107"/>
    </location>
</feature>
<evidence type="ECO:0000256" key="2">
    <source>
        <dbReference type="ARBA" id="ARBA00022574"/>
    </source>
</evidence>
<dbReference type="PRINTS" id="PR00320">
    <property type="entry name" value="GPROTEINBRPT"/>
</dbReference>
<dbReference type="InParanoid" id="A0A1Y1YK65"/>
<dbReference type="PANTHER" id="PTHR14205:SF15">
    <property type="entry name" value="EARP AND GARP COMPLEX-INTERACTING PROTEIN 1"/>
    <property type="match status" value="1"/>
</dbReference>
<dbReference type="PROSITE" id="PS50082">
    <property type="entry name" value="WD_REPEATS_2"/>
    <property type="match status" value="2"/>
</dbReference>
<keyword evidence="6" id="KW-1185">Reference proteome</keyword>
<dbReference type="SMART" id="SM00320">
    <property type="entry name" value="WD40"/>
    <property type="match status" value="3"/>
</dbReference>
<dbReference type="EMBL" id="MCFE01000122">
    <property type="protein sequence ID" value="ORX97984.1"/>
    <property type="molecule type" value="Genomic_DNA"/>
</dbReference>
<dbReference type="OrthoDB" id="361494at2759"/>
<dbReference type="InterPro" id="IPR019775">
    <property type="entry name" value="WD40_repeat_CS"/>
</dbReference>
<comment type="caution">
    <text evidence="5">The sequence shown here is derived from an EMBL/GenBank/DDBJ whole genome shotgun (WGS) entry which is preliminary data.</text>
</comment>
<accession>A0A1Y1YK65</accession>
<sequence length="204" mass="22409">MDVMGPSVYFWDTENAGAPIRSDKVAKDTIFDASWAPSSLHSAPLLAVGSADKSVSLLDMRKDGRPLVWRTRMAHDGVINEVQWSPFVPYWIASGGDDHTVKLWDIRFNGGPVSVIDAHFNHVESLAWSDSHPDVIATGSSDRNWRLWGLRESRADDMYGATGKKIGEYGRGFSGPVISGASITWHLPGFSLTNTLLSNFLFAS</sequence>
<dbReference type="PANTHER" id="PTHR14205">
    <property type="entry name" value="WD-REPEAT PROTEIN"/>
    <property type="match status" value="1"/>
</dbReference>